<dbReference type="EMBL" id="LR797153">
    <property type="protein sequence ID" value="CAB4190136.1"/>
    <property type="molecule type" value="Genomic_DNA"/>
</dbReference>
<evidence type="ECO:0000313" key="2">
    <source>
        <dbReference type="EMBL" id="CAB4190136.1"/>
    </source>
</evidence>
<protein>
    <submittedName>
        <fullName evidence="1">Uncharacterized protein</fullName>
    </submittedName>
</protein>
<accession>A0A6J5MG97</accession>
<name>A0A6J5MG97_9CAUD</name>
<proteinExistence type="predicted"/>
<dbReference type="EMBL" id="LR796428">
    <property type="protein sequence ID" value="CAB4144056.1"/>
    <property type="molecule type" value="Genomic_DNA"/>
</dbReference>
<reference evidence="1" key="1">
    <citation type="submission" date="2020-04" db="EMBL/GenBank/DDBJ databases">
        <authorList>
            <person name="Chiriac C."/>
            <person name="Salcher M."/>
            <person name="Ghai R."/>
            <person name="Kavagutti S V."/>
        </authorList>
    </citation>
    <scope>NUCLEOTIDE SEQUENCE</scope>
</reference>
<evidence type="ECO:0000313" key="1">
    <source>
        <dbReference type="EMBL" id="CAB4144056.1"/>
    </source>
</evidence>
<sequence>MALLIPMEIGNSGLMGTYWRIRRVDANFPPDAPGATIRVTLEGWLDQDARNAGKTALAEARRQIDIVLENAGDASGLTPASLYGAIKASPDYGFSAAENV</sequence>
<organism evidence="1">
    <name type="scientific">uncultured Caudovirales phage</name>
    <dbReference type="NCBI Taxonomy" id="2100421"/>
    <lineage>
        <taxon>Viruses</taxon>
        <taxon>Duplodnaviria</taxon>
        <taxon>Heunggongvirae</taxon>
        <taxon>Uroviricota</taxon>
        <taxon>Caudoviricetes</taxon>
        <taxon>Peduoviridae</taxon>
        <taxon>Maltschvirus</taxon>
        <taxon>Maltschvirus maltsch</taxon>
    </lineage>
</organism>
<gene>
    <name evidence="2" type="ORF">UFOVP1200_39</name>
    <name evidence="1" type="ORF">UFOVP469_9</name>
</gene>